<dbReference type="InParanoid" id="A0A068V6U7"/>
<evidence type="ECO:0008006" key="3">
    <source>
        <dbReference type="Google" id="ProtNLM"/>
    </source>
</evidence>
<dbReference type="EMBL" id="HG739186">
    <property type="protein sequence ID" value="CDP15643.1"/>
    <property type="molecule type" value="Genomic_DNA"/>
</dbReference>
<dbReference type="OrthoDB" id="736928at2759"/>
<dbReference type="Pfam" id="PF14009">
    <property type="entry name" value="PADRE"/>
    <property type="match status" value="1"/>
</dbReference>
<dbReference type="OMA" id="MIRVVHL"/>
<reference evidence="2" key="1">
    <citation type="journal article" date="2014" name="Science">
        <title>The coffee genome provides insight into the convergent evolution of caffeine biosynthesis.</title>
        <authorList>
            <person name="Denoeud F."/>
            <person name="Carretero-Paulet L."/>
            <person name="Dereeper A."/>
            <person name="Droc G."/>
            <person name="Guyot R."/>
            <person name="Pietrella M."/>
            <person name="Zheng C."/>
            <person name="Alberti A."/>
            <person name="Anthony F."/>
            <person name="Aprea G."/>
            <person name="Aury J.M."/>
            <person name="Bento P."/>
            <person name="Bernard M."/>
            <person name="Bocs S."/>
            <person name="Campa C."/>
            <person name="Cenci A."/>
            <person name="Combes M.C."/>
            <person name="Crouzillat D."/>
            <person name="Da Silva C."/>
            <person name="Daddiego L."/>
            <person name="De Bellis F."/>
            <person name="Dussert S."/>
            <person name="Garsmeur O."/>
            <person name="Gayraud T."/>
            <person name="Guignon V."/>
            <person name="Jahn K."/>
            <person name="Jamilloux V."/>
            <person name="Joet T."/>
            <person name="Labadie K."/>
            <person name="Lan T."/>
            <person name="Leclercq J."/>
            <person name="Lepelley M."/>
            <person name="Leroy T."/>
            <person name="Li L.T."/>
            <person name="Librado P."/>
            <person name="Lopez L."/>
            <person name="Munoz A."/>
            <person name="Noel B."/>
            <person name="Pallavicini A."/>
            <person name="Perrotta G."/>
            <person name="Poncet V."/>
            <person name="Pot D."/>
            <person name="Priyono X."/>
            <person name="Rigoreau M."/>
            <person name="Rouard M."/>
            <person name="Rozas J."/>
            <person name="Tranchant-Dubreuil C."/>
            <person name="VanBuren R."/>
            <person name="Zhang Q."/>
            <person name="Andrade A.C."/>
            <person name="Argout X."/>
            <person name="Bertrand B."/>
            <person name="de Kochko A."/>
            <person name="Graziosi G."/>
            <person name="Henry R.J."/>
            <person name="Jayarama X."/>
            <person name="Ming R."/>
            <person name="Nagai C."/>
            <person name="Rounsley S."/>
            <person name="Sankoff D."/>
            <person name="Giuliano G."/>
            <person name="Albert V.A."/>
            <person name="Wincker P."/>
            <person name="Lashermes P."/>
        </authorList>
    </citation>
    <scope>NUCLEOTIDE SEQUENCE [LARGE SCALE GENOMIC DNA]</scope>
    <source>
        <strain evidence="2">cv. DH200-94</strain>
    </source>
</reference>
<dbReference type="STRING" id="49390.A0A068V6U7"/>
<dbReference type="PhylomeDB" id="A0A068V6U7"/>
<gene>
    <name evidence="1" type="ORF">GSCOC_T00015575001</name>
</gene>
<accession>A0A068V6U7</accession>
<name>A0A068V6U7_COFCA</name>
<keyword evidence="2" id="KW-1185">Reference proteome</keyword>
<dbReference type="Gramene" id="CDP15643">
    <property type="protein sequence ID" value="CDP15643"/>
    <property type="gene ID" value="GSCOC_T00015575001"/>
</dbReference>
<dbReference type="PANTHER" id="PTHR33052">
    <property type="entry name" value="DUF4228 DOMAIN PROTEIN-RELATED"/>
    <property type="match status" value="1"/>
</dbReference>
<evidence type="ECO:0000313" key="2">
    <source>
        <dbReference type="Proteomes" id="UP000295252"/>
    </source>
</evidence>
<protein>
    <recommendedName>
        <fullName evidence="3">DUF4228 domain-containing protein</fullName>
    </recommendedName>
</protein>
<organism evidence="1 2">
    <name type="scientific">Coffea canephora</name>
    <name type="common">Robusta coffee</name>
    <dbReference type="NCBI Taxonomy" id="49390"/>
    <lineage>
        <taxon>Eukaryota</taxon>
        <taxon>Viridiplantae</taxon>
        <taxon>Streptophyta</taxon>
        <taxon>Embryophyta</taxon>
        <taxon>Tracheophyta</taxon>
        <taxon>Spermatophyta</taxon>
        <taxon>Magnoliopsida</taxon>
        <taxon>eudicotyledons</taxon>
        <taxon>Gunneridae</taxon>
        <taxon>Pentapetalae</taxon>
        <taxon>asterids</taxon>
        <taxon>lamiids</taxon>
        <taxon>Gentianales</taxon>
        <taxon>Rubiaceae</taxon>
        <taxon>Ixoroideae</taxon>
        <taxon>Gardenieae complex</taxon>
        <taxon>Bertiereae - Coffeeae clade</taxon>
        <taxon>Coffeeae</taxon>
        <taxon>Coffea</taxon>
    </lineage>
</organism>
<dbReference type="InterPro" id="IPR025322">
    <property type="entry name" value="PADRE_dom"/>
</dbReference>
<evidence type="ECO:0000313" key="1">
    <source>
        <dbReference type="EMBL" id="CDP15643.1"/>
    </source>
</evidence>
<sequence length="188" mass="20568">MGCSFSCDSSSVCKNVRVVHLNGHVEEFDYPVSVSEVTAKQPKHFVCTCAQLLSTSSKPVMTNGFLEPGKIYFLLPYSVFQSNMSPVELASLARKLTNIGKSCQSKANSGHRSSLIGLNGGSPACRSPARSPASSPGRFPDVNLRVETENCFTDLLMSPKSRSWKPILATIRERSFNQRSESNLQEDC</sequence>
<dbReference type="AlphaFoldDB" id="A0A068V6U7"/>
<proteinExistence type="predicted"/>
<dbReference type="Proteomes" id="UP000295252">
    <property type="component" value="Chromosome VIII"/>
</dbReference>